<evidence type="ECO:0000256" key="1">
    <source>
        <dbReference type="ARBA" id="ARBA00022490"/>
    </source>
</evidence>
<dbReference type="PANTHER" id="PTHR21012">
    <property type="entry name" value="ASPARTATE 1-DECARBOXYLASE"/>
    <property type="match status" value="1"/>
</dbReference>
<keyword evidence="4 9" id="KW-0068">Autocatalytic cleavage</keyword>
<evidence type="ECO:0000256" key="10">
    <source>
        <dbReference type="PIRSR" id="PIRSR006246-1"/>
    </source>
</evidence>
<comment type="cofactor">
    <cofactor evidence="9 10">
        <name>pyruvate</name>
        <dbReference type="ChEBI" id="CHEBI:15361"/>
    </cofactor>
    <text evidence="9 10">Binds 1 pyruvoyl group covalently per subunit.</text>
</comment>
<comment type="function">
    <text evidence="9">Catalyzes the pyruvoyl-dependent decarboxylation of aspartate to produce beta-alanine.</text>
</comment>
<protein>
    <recommendedName>
        <fullName evidence="9">Aspartate 1-decarboxylase</fullName>
        <ecNumber evidence="9">4.1.1.11</ecNumber>
    </recommendedName>
    <alternativeName>
        <fullName evidence="9">Aspartate alpha-decarboxylase</fullName>
    </alternativeName>
    <component>
        <recommendedName>
            <fullName evidence="9">Aspartate 1-decarboxylase beta chain</fullName>
        </recommendedName>
    </component>
    <component>
        <recommendedName>
            <fullName evidence="9">Aspartate 1-decarboxylase alpha chain</fullName>
        </recommendedName>
    </component>
</protein>
<comment type="pathway">
    <text evidence="9">Cofactor biosynthesis; (R)-pantothenate biosynthesis; beta-alanine from L-aspartate: step 1/1.</text>
</comment>
<comment type="PTM">
    <text evidence="9 12">Is synthesized initially as an inactive proenzyme, which is activated by self-cleavage at a specific serine bond to produce a beta-subunit with a hydroxyl group at its C-terminus and an alpha-subunit with a pyruvoyl group at its N-terminus.</text>
</comment>
<dbReference type="EC" id="4.1.1.11" evidence="9"/>
<feature type="binding site" evidence="9 11">
    <location>
        <position position="57"/>
    </location>
    <ligand>
        <name>substrate</name>
    </ligand>
</feature>
<evidence type="ECO:0000256" key="2">
    <source>
        <dbReference type="ARBA" id="ARBA00022655"/>
    </source>
</evidence>
<evidence type="ECO:0000256" key="9">
    <source>
        <dbReference type="HAMAP-Rule" id="MF_00446"/>
    </source>
</evidence>
<keyword evidence="15" id="KW-1185">Reference proteome</keyword>
<comment type="subcellular location">
    <subcellularLocation>
        <location evidence="9">Cytoplasm</location>
    </subcellularLocation>
</comment>
<feature type="chain" id="PRO_5044914948" description="Aspartate 1-decarboxylase beta chain" evidence="9 13">
    <location>
        <begin position="1"/>
        <end position="24"/>
    </location>
</feature>
<reference evidence="14 15" key="1">
    <citation type="submission" date="2023-10" db="EMBL/GenBank/DDBJ databases">
        <title>Complete Genome Sequence of Limnobacter thiooxidans CS-K2T, Isolated from freshwater lake sediments in Bavaria, Germany.</title>
        <authorList>
            <person name="Naruki M."/>
            <person name="Watanabe A."/>
            <person name="Warashina T."/>
            <person name="Morita T."/>
            <person name="Arakawa K."/>
        </authorList>
    </citation>
    <scope>NUCLEOTIDE SEQUENCE [LARGE SCALE GENOMIC DNA]</scope>
    <source>
        <strain evidence="14 15">CS-K2</strain>
    </source>
</reference>
<dbReference type="InterPro" id="IPR009010">
    <property type="entry name" value="Asp_de-COase-like_dom_sf"/>
</dbReference>
<dbReference type="PANTHER" id="PTHR21012:SF0">
    <property type="entry name" value="ASPARTATE 1-DECARBOXYLASE"/>
    <property type="match status" value="1"/>
</dbReference>
<evidence type="ECO:0000256" key="3">
    <source>
        <dbReference type="ARBA" id="ARBA00022793"/>
    </source>
</evidence>
<evidence type="ECO:0000256" key="5">
    <source>
        <dbReference type="ARBA" id="ARBA00023145"/>
    </source>
</evidence>
<evidence type="ECO:0000256" key="12">
    <source>
        <dbReference type="PIRSR" id="PIRSR006246-3"/>
    </source>
</evidence>
<dbReference type="InterPro" id="IPR003190">
    <property type="entry name" value="Asp_decarbox"/>
</dbReference>
<sequence>MHREMLLGKIHRAKVTHCELHYEGSCAIDENLLEASGIIEFQRIDIYVIDNGERFSTYAIKGERGSGMISLNGAAARRAQKGDLVIIAAYGTLDDAECKTFQPKLVFVDDNNVMAEQRGHIPTQQM</sequence>
<accession>A0AA86JIY1</accession>
<dbReference type="GO" id="GO:0004068">
    <property type="term" value="F:aspartate 1-decarboxylase activity"/>
    <property type="evidence" value="ECO:0007669"/>
    <property type="project" value="UniProtKB-UniRule"/>
</dbReference>
<feature type="chain" id="PRO_5044914947" description="Aspartate 1-decarboxylase alpha chain" evidence="9 13">
    <location>
        <begin position="25"/>
        <end position="126"/>
    </location>
</feature>
<keyword evidence="7 9" id="KW-0704">Schiff base</keyword>
<dbReference type="Gene3D" id="2.40.40.20">
    <property type="match status" value="1"/>
</dbReference>
<dbReference type="SUPFAM" id="SSF50692">
    <property type="entry name" value="ADC-like"/>
    <property type="match status" value="1"/>
</dbReference>
<evidence type="ECO:0000256" key="6">
    <source>
        <dbReference type="ARBA" id="ARBA00023239"/>
    </source>
</evidence>
<dbReference type="GO" id="GO:0015940">
    <property type="term" value="P:pantothenate biosynthetic process"/>
    <property type="evidence" value="ECO:0007669"/>
    <property type="project" value="UniProtKB-UniRule"/>
</dbReference>
<gene>
    <name evidence="9" type="primary">panD</name>
    <name evidence="14" type="ORF">RGQ30_07380</name>
</gene>
<evidence type="ECO:0000313" key="15">
    <source>
        <dbReference type="Proteomes" id="UP001329151"/>
    </source>
</evidence>
<dbReference type="EMBL" id="AP028947">
    <property type="protein sequence ID" value="BET25237.1"/>
    <property type="molecule type" value="Genomic_DNA"/>
</dbReference>
<keyword evidence="6 9" id="KW-0456">Lyase</keyword>
<dbReference type="KEGG" id="lto:RGQ30_07380"/>
<keyword evidence="8 9" id="KW-0670">Pyruvate</keyword>
<comment type="catalytic activity">
    <reaction evidence="9">
        <text>L-aspartate + H(+) = beta-alanine + CO2</text>
        <dbReference type="Rhea" id="RHEA:19497"/>
        <dbReference type="ChEBI" id="CHEBI:15378"/>
        <dbReference type="ChEBI" id="CHEBI:16526"/>
        <dbReference type="ChEBI" id="CHEBI:29991"/>
        <dbReference type="ChEBI" id="CHEBI:57966"/>
        <dbReference type="EC" id="4.1.1.11"/>
    </reaction>
</comment>
<keyword evidence="5 9" id="KW-0865">Zymogen</keyword>
<dbReference type="HAMAP" id="MF_00446">
    <property type="entry name" value="PanD"/>
    <property type="match status" value="1"/>
</dbReference>
<keyword evidence="1 9" id="KW-0963">Cytoplasm</keyword>
<feature type="modified residue" description="Pyruvic acid (Ser)" evidence="9 12">
    <location>
        <position position="25"/>
    </location>
</feature>
<organism evidence="14 15">
    <name type="scientific">Limnobacter thiooxidans</name>
    <dbReference type="NCBI Taxonomy" id="131080"/>
    <lineage>
        <taxon>Bacteria</taxon>
        <taxon>Pseudomonadati</taxon>
        <taxon>Pseudomonadota</taxon>
        <taxon>Betaproteobacteria</taxon>
        <taxon>Burkholderiales</taxon>
        <taxon>Burkholderiaceae</taxon>
        <taxon>Limnobacter</taxon>
    </lineage>
</organism>
<dbReference type="Proteomes" id="UP001329151">
    <property type="component" value="Chromosome"/>
</dbReference>
<evidence type="ECO:0000256" key="7">
    <source>
        <dbReference type="ARBA" id="ARBA00023270"/>
    </source>
</evidence>
<proteinExistence type="inferred from homology"/>
<comment type="subunit">
    <text evidence="9">Heterooctamer of four alpha and four beta subunits.</text>
</comment>
<dbReference type="GO" id="GO:0006523">
    <property type="term" value="P:alanine biosynthetic process"/>
    <property type="evidence" value="ECO:0007669"/>
    <property type="project" value="InterPro"/>
</dbReference>
<keyword evidence="2 9" id="KW-0566">Pantothenate biosynthesis</keyword>
<dbReference type="PIRSF" id="PIRSF006246">
    <property type="entry name" value="Asp_decarbox"/>
    <property type="match status" value="1"/>
</dbReference>
<evidence type="ECO:0000256" key="8">
    <source>
        <dbReference type="ARBA" id="ARBA00023317"/>
    </source>
</evidence>
<dbReference type="RefSeq" id="WP_130558265.1">
    <property type="nucleotide sequence ID" value="NZ_AP028947.1"/>
</dbReference>
<name>A0AA86JIY1_9BURK</name>
<keyword evidence="3 9" id="KW-0210">Decarboxylase</keyword>
<dbReference type="CDD" id="cd06919">
    <property type="entry name" value="Asp_decarbox"/>
    <property type="match status" value="1"/>
</dbReference>
<dbReference type="GO" id="GO:0005829">
    <property type="term" value="C:cytosol"/>
    <property type="evidence" value="ECO:0007669"/>
    <property type="project" value="TreeGrafter"/>
</dbReference>
<feature type="binding site" evidence="9 11">
    <location>
        <begin position="73"/>
        <end position="75"/>
    </location>
    <ligand>
        <name>substrate</name>
    </ligand>
</feature>
<feature type="active site" description="Schiff-base intermediate with substrate; via pyruvic acid" evidence="9 10">
    <location>
        <position position="25"/>
    </location>
</feature>
<evidence type="ECO:0000256" key="11">
    <source>
        <dbReference type="PIRSR" id="PIRSR006246-2"/>
    </source>
</evidence>
<feature type="active site" description="Proton donor" evidence="9 10">
    <location>
        <position position="58"/>
    </location>
</feature>
<dbReference type="AlphaFoldDB" id="A0AA86JIY1"/>
<dbReference type="Pfam" id="PF02261">
    <property type="entry name" value="Asp_decarbox"/>
    <property type="match status" value="1"/>
</dbReference>
<evidence type="ECO:0000256" key="13">
    <source>
        <dbReference type="PIRSR" id="PIRSR006246-5"/>
    </source>
</evidence>
<evidence type="ECO:0000256" key="4">
    <source>
        <dbReference type="ARBA" id="ARBA00022813"/>
    </source>
</evidence>
<comment type="similarity">
    <text evidence="9">Belongs to the PanD family.</text>
</comment>
<dbReference type="NCBIfam" id="TIGR00223">
    <property type="entry name" value="panD"/>
    <property type="match status" value="1"/>
</dbReference>
<evidence type="ECO:0000313" key="14">
    <source>
        <dbReference type="EMBL" id="BET25237.1"/>
    </source>
</evidence>